<dbReference type="RefSeq" id="WP_067281862.1">
    <property type="nucleotide sequence ID" value="NZ_LOHS01000102.1"/>
</dbReference>
<comment type="caution">
    <text evidence="1">The sequence shown here is derived from an EMBL/GenBank/DDBJ whole genome shotgun (WGS) entry which is preliminary data.</text>
</comment>
<proteinExistence type="predicted"/>
<dbReference type="PATRIC" id="fig|1716141.3.peg.5123"/>
<dbReference type="OrthoDB" id="4546548at2"/>
<evidence type="ECO:0000313" key="1">
    <source>
        <dbReference type="EMBL" id="OAH11711.1"/>
    </source>
</evidence>
<evidence type="ECO:0000313" key="2">
    <source>
        <dbReference type="Proteomes" id="UP000077381"/>
    </source>
</evidence>
<keyword evidence="2" id="KW-1185">Reference proteome</keyword>
<dbReference type="AlphaFoldDB" id="A0A177HL83"/>
<organism evidence="1 2">
    <name type="scientific">Streptomyces jeddahensis</name>
    <dbReference type="NCBI Taxonomy" id="1716141"/>
    <lineage>
        <taxon>Bacteria</taxon>
        <taxon>Bacillati</taxon>
        <taxon>Actinomycetota</taxon>
        <taxon>Actinomycetes</taxon>
        <taxon>Kitasatosporales</taxon>
        <taxon>Streptomycetaceae</taxon>
        <taxon>Streptomyces</taxon>
    </lineage>
</organism>
<sequence>MTGLSPVGRRETGSMHHLVCDGWGTLGRVVSTAADVDDIAQTLENDIARTLEFVDGVPLVAGRPGRSPVAAGVAPGRHGVRLEGCAW</sequence>
<dbReference type="EMBL" id="LOHS01000102">
    <property type="protein sequence ID" value="OAH11711.1"/>
    <property type="molecule type" value="Genomic_DNA"/>
</dbReference>
<name>A0A177HL83_9ACTN</name>
<reference evidence="1 2" key="1">
    <citation type="submission" date="2015-12" db="EMBL/GenBank/DDBJ databases">
        <title>Genome sequence of Streptomyces sp. G25.</title>
        <authorList>
            <person name="Poehlein A."/>
            <person name="Roettig A."/>
            <person name="Hiessl S."/>
            <person name="Hauschild P."/>
            <person name="Schauer J."/>
            <person name="Madkour M.H."/>
            <person name="Al-Ansari A.M."/>
            <person name="Almakishah N.H."/>
            <person name="Steinbuechel A."/>
            <person name="Daniel R."/>
        </authorList>
    </citation>
    <scope>NUCLEOTIDE SEQUENCE [LARGE SCALE GENOMIC DNA]</scope>
    <source>
        <strain evidence="2">G25(2015)</strain>
    </source>
</reference>
<protein>
    <submittedName>
        <fullName evidence="1">Uncharacterized protein</fullName>
    </submittedName>
</protein>
<gene>
    <name evidence="1" type="ORF">STSP_48800</name>
</gene>
<accession>A0A177HL83</accession>
<dbReference type="Proteomes" id="UP000077381">
    <property type="component" value="Unassembled WGS sequence"/>
</dbReference>